<comment type="caution">
    <text evidence="1">The sequence shown here is derived from an EMBL/GenBank/DDBJ whole genome shotgun (WGS) entry which is preliminary data.</text>
</comment>
<keyword evidence="2" id="KW-1185">Reference proteome</keyword>
<reference evidence="1 2" key="1">
    <citation type="submission" date="2023-08" db="EMBL/GenBank/DDBJ databases">
        <title>Implementing the SeqCode for naming new Mesorhizobium species isolated from Vachellia karroo root nodules.</title>
        <authorList>
            <person name="Van Lill M."/>
        </authorList>
    </citation>
    <scope>NUCLEOTIDE SEQUENCE [LARGE SCALE GENOMIC DNA]</scope>
    <source>
        <strain evidence="1 2">VK22B</strain>
    </source>
</reference>
<dbReference type="SUPFAM" id="SSF49899">
    <property type="entry name" value="Concanavalin A-like lectins/glucanases"/>
    <property type="match status" value="1"/>
</dbReference>
<gene>
    <name evidence="1" type="ORF">RFN29_11100</name>
</gene>
<evidence type="ECO:0000313" key="1">
    <source>
        <dbReference type="EMBL" id="MDX8492127.1"/>
    </source>
</evidence>
<proteinExistence type="predicted"/>
<dbReference type="PANTHER" id="PTHR35332:SF2">
    <property type="entry name" value="REGULATION OF ENOLASE PROTEIN 1"/>
    <property type="match status" value="1"/>
</dbReference>
<dbReference type="Pfam" id="PF07081">
    <property type="entry name" value="DUF1349"/>
    <property type="match status" value="1"/>
</dbReference>
<name>A0ABU4Z259_9HYPH</name>
<dbReference type="Gene3D" id="2.60.120.200">
    <property type="match status" value="1"/>
</dbReference>
<evidence type="ECO:0000313" key="2">
    <source>
        <dbReference type="Proteomes" id="UP001271249"/>
    </source>
</evidence>
<organism evidence="1 2">
    <name type="scientific">Mesorhizobium captivum</name>
    <dbReference type="NCBI Taxonomy" id="3072319"/>
    <lineage>
        <taxon>Bacteria</taxon>
        <taxon>Pseudomonadati</taxon>
        <taxon>Pseudomonadota</taxon>
        <taxon>Alphaproteobacteria</taxon>
        <taxon>Hyphomicrobiales</taxon>
        <taxon>Phyllobacteriaceae</taxon>
        <taxon>Mesorhizobium</taxon>
    </lineage>
</organism>
<accession>A0ABU4Z259</accession>
<dbReference type="PANTHER" id="PTHR35332">
    <property type="entry name" value="REGULATION OF ENOLASE PROTEIN 1"/>
    <property type="match status" value="1"/>
</dbReference>
<sequence length="193" mass="21765">MMSDLAGMAWLNPPPHHVFGDGTLHVRTGKETDFWRETFYGFRRDNGHFLYRPVAGDFSAEVTIKGEYEALYDQAGLMLRLSETHWIKAGIEYTDGLAYFSVVVTNDRSDWSLVAIPPGPNGVRIRLTRHAEAIRVQYLDALDGHWKPVRLAYFPTSRSVDVGVMCCSPQREGFEVTFSDFAVGPPISRDLHG</sequence>
<dbReference type="EMBL" id="JAVIJC010000009">
    <property type="protein sequence ID" value="MDX8492127.1"/>
    <property type="molecule type" value="Genomic_DNA"/>
</dbReference>
<protein>
    <submittedName>
        <fullName evidence="1">DUF1349 domain-containing protein</fullName>
    </submittedName>
</protein>
<dbReference type="Proteomes" id="UP001271249">
    <property type="component" value="Unassembled WGS sequence"/>
</dbReference>
<dbReference type="PIRSF" id="PIRSF022704">
    <property type="entry name" value="UCP022704"/>
    <property type="match status" value="1"/>
</dbReference>
<dbReference type="InterPro" id="IPR015987">
    <property type="entry name" value="UCP022704"/>
</dbReference>
<dbReference type="InterPro" id="IPR013320">
    <property type="entry name" value="ConA-like_dom_sf"/>
</dbReference>
<dbReference type="InterPro" id="IPR009784">
    <property type="entry name" value="DUF1349"/>
</dbReference>
<dbReference type="RefSeq" id="WP_320226121.1">
    <property type="nucleotide sequence ID" value="NZ_JAVIJB010000013.1"/>
</dbReference>